<evidence type="ECO:0000313" key="2">
    <source>
        <dbReference type="Proteomes" id="UP000307440"/>
    </source>
</evidence>
<dbReference type="STRING" id="230819.A0A5C3KFL7"/>
<keyword evidence="2" id="KW-1185">Reference proteome</keyword>
<proteinExistence type="predicted"/>
<dbReference type="EMBL" id="ML210370">
    <property type="protein sequence ID" value="TFK18906.1"/>
    <property type="molecule type" value="Genomic_DNA"/>
</dbReference>
<feature type="non-terminal residue" evidence="1">
    <location>
        <position position="283"/>
    </location>
</feature>
<dbReference type="OrthoDB" id="3343770at2759"/>
<gene>
    <name evidence="1" type="ORF">FA15DRAFT_557977</name>
</gene>
<dbReference type="Proteomes" id="UP000307440">
    <property type="component" value="Unassembled WGS sequence"/>
</dbReference>
<dbReference type="AlphaFoldDB" id="A0A5C3KFL7"/>
<name>A0A5C3KFL7_COPMA</name>
<protein>
    <submittedName>
        <fullName evidence="1">Uncharacterized protein</fullName>
    </submittedName>
</protein>
<reference evidence="1 2" key="1">
    <citation type="journal article" date="2019" name="Nat. Ecol. Evol.">
        <title>Megaphylogeny resolves global patterns of mushroom evolution.</title>
        <authorList>
            <person name="Varga T."/>
            <person name="Krizsan K."/>
            <person name="Foldi C."/>
            <person name="Dima B."/>
            <person name="Sanchez-Garcia M."/>
            <person name="Sanchez-Ramirez S."/>
            <person name="Szollosi G.J."/>
            <person name="Szarkandi J.G."/>
            <person name="Papp V."/>
            <person name="Albert L."/>
            <person name="Andreopoulos W."/>
            <person name="Angelini C."/>
            <person name="Antonin V."/>
            <person name="Barry K.W."/>
            <person name="Bougher N.L."/>
            <person name="Buchanan P."/>
            <person name="Buyck B."/>
            <person name="Bense V."/>
            <person name="Catcheside P."/>
            <person name="Chovatia M."/>
            <person name="Cooper J."/>
            <person name="Damon W."/>
            <person name="Desjardin D."/>
            <person name="Finy P."/>
            <person name="Geml J."/>
            <person name="Haridas S."/>
            <person name="Hughes K."/>
            <person name="Justo A."/>
            <person name="Karasinski D."/>
            <person name="Kautmanova I."/>
            <person name="Kiss B."/>
            <person name="Kocsube S."/>
            <person name="Kotiranta H."/>
            <person name="LaButti K.M."/>
            <person name="Lechner B.E."/>
            <person name="Liimatainen K."/>
            <person name="Lipzen A."/>
            <person name="Lukacs Z."/>
            <person name="Mihaltcheva S."/>
            <person name="Morgado L.N."/>
            <person name="Niskanen T."/>
            <person name="Noordeloos M.E."/>
            <person name="Ohm R.A."/>
            <person name="Ortiz-Santana B."/>
            <person name="Ovrebo C."/>
            <person name="Racz N."/>
            <person name="Riley R."/>
            <person name="Savchenko A."/>
            <person name="Shiryaev A."/>
            <person name="Soop K."/>
            <person name="Spirin V."/>
            <person name="Szebenyi C."/>
            <person name="Tomsovsky M."/>
            <person name="Tulloss R.E."/>
            <person name="Uehling J."/>
            <person name="Grigoriev I.V."/>
            <person name="Vagvolgyi C."/>
            <person name="Papp T."/>
            <person name="Martin F.M."/>
            <person name="Miettinen O."/>
            <person name="Hibbett D.S."/>
            <person name="Nagy L.G."/>
        </authorList>
    </citation>
    <scope>NUCLEOTIDE SEQUENCE [LARGE SCALE GENOMIC DNA]</scope>
    <source>
        <strain evidence="1 2">CBS 121175</strain>
    </source>
</reference>
<evidence type="ECO:0000313" key="1">
    <source>
        <dbReference type="EMBL" id="TFK18906.1"/>
    </source>
</evidence>
<organism evidence="1 2">
    <name type="scientific">Coprinopsis marcescibilis</name>
    <name type="common">Agaric fungus</name>
    <name type="synonym">Psathyrella marcescibilis</name>
    <dbReference type="NCBI Taxonomy" id="230819"/>
    <lineage>
        <taxon>Eukaryota</taxon>
        <taxon>Fungi</taxon>
        <taxon>Dikarya</taxon>
        <taxon>Basidiomycota</taxon>
        <taxon>Agaricomycotina</taxon>
        <taxon>Agaricomycetes</taxon>
        <taxon>Agaricomycetidae</taxon>
        <taxon>Agaricales</taxon>
        <taxon>Agaricineae</taxon>
        <taxon>Psathyrellaceae</taxon>
        <taxon>Coprinopsis</taxon>
    </lineage>
</organism>
<accession>A0A5C3KFL7</accession>
<sequence length="283" mass="30605">MVNPERLYATLIFRASRKYASWDPEIPVEVGDYGIITSGAKKRHWKSGWRKKRAKEKGVFMKEGNVFKEGVAQRLGVPDPVEFSGKQGTEGVTWITSKTAKEVDLAASGVAQTPAFVNCQVKAAFQFGNKAGAVLVMRDDTIATIQPPAKLRFLYDEPSLRGKVIVSEVHKCSSYARFVGGSKTSTVALGLSVTSPIPEGVGDLTGIGDVQAGVEGKWVKSSAMGNFKTRTRKDGKRVFSPLFRLVALDERGFATGLRGGDSIEQGDGPLPDAVPPWIDVNTE</sequence>